<keyword evidence="3 8" id="KW-0678">Repressor</keyword>
<accession>A0A1U7ZNJ0</accession>
<reference evidence="10" key="1">
    <citation type="submission" date="2025-08" db="UniProtKB">
        <authorList>
            <consortium name="RefSeq"/>
        </authorList>
    </citation>
    <scope>IDENTIFICATION</scope>
</reference>
<dbReference type="PROSITE" id="PS51745">
    <property type="entry name" value="PB1"/>
    <property type="match status" value="1"/>
</dbReference>
<dbReference type="InterPro" id="IPR003311">
    <property type="entry name" value="AUX_IAA"/>
</dbReference>
<dbReference type="InterPro" id="IPR033389">
    <property type="entry name" value="AUX/IAA_dom"/>
</dbReference>
<dbReference type="FunCoup" id="A0A1U7ZNJ0">
    <property type="interactions" value="241"/>
</dbReference>
<dbReference type="Gene3D" id="3.10.20.90">
    <property type="entry name" value="Phosphatidylinositol 3-kinase Catalytic Subunit, Chain A, domain 1"/>
    <property type="match status" value="1"/>
</dbReference>
<proteinExistence type="inferred from homology"/>
<keyword evidence="5 8" id="KW-0804">Transcription</keyword>
<dbReference type="OMA" id="PWQTFIK"/>
<evidence type="ECO:0000256" key="7">
    <source>
        <dbReference type="ARBA" id="ARBA00023294"/>
    </source>
</evidence>
<dbReference type="GO" id="GO:0006355">
    <property type="term" value="P:regulation of DNA-templated transcription"/>
    <property type="evidence" value="ECO:0007669"/>
    <property type="project" value="InterPro"/>
</dbReference>
<dbReference type="OrthoDB" id="778717at2759"/>
<dbReference type="Proteomes" id="UP000189703">
    <property type="component" value="Unplaced"/>
</dbReference>
<name>A0A1U7ZNJ0_NELNU</name>
<evidence type="ECO:0000256" key="6">
    <source>
        <dbReference type="ARBA" id="ARBA00023242"/>
    </source>
</evidence>
<evidence type="ECO:0000313" key="10">
    <source>
        <dbReference type="RefSeq" id="XP_010250166.1"/>
    </source>
</evidence>
<keyword evidence="6 8" id="KW-0539">Nucleus</keyword>
<comment type="subunit">
    <text evidence="8">Homodimers and heterodimers.</text>
</comment>
<dbReference type="AlphaFoldDB" id="A0A1U7ZNJ0"/>
<evidence type="ECO:0000256" key="1">
    <source>
        <dbReference type="ARBA" id="ARBA00004123"/>
    </source>
</evidence>
<comment type="similarity">
    <text evidence="2 8">Belongs to the Aux/IAA family.</text>
</comment>
<dbReference type="PANTHER" id="PTHR31734:SF38">
    <property type="entry name" value="AUXIN-RESPONSIVE PROTEIN IAA29"/>
    <property type="match status" value="1"/>
</dbReference>
<evidence type="ECO:0000256" key="2">
    <source>
        <dbReference type="ARBA" id="ARBA00006728"/>
    </source>
</evidence>
<dbReference type="SMR" id="A0A1U7ZNJ0"/>
<keyword evidence="7 8" id="KW-0927">Auxin signaling pathway</keyword>
<dbReference type="KEGG" id="nnu:104592479"/>
<comment type="function">
    <text evidence="8">Aux/IAA proteins are short-lived transcriptional factors that function as repressors of early auxin response genes at low auxin concentrations.</text>
</comment>
<protein>
    <recommendedName>
        <fullName evidence="8">Auxin-responsive protein</fullName>
    </recommendedName>
</protein>
<dbReference type="PANTHER" id="PTHR31734">
    <property type="entry name" value="AUXIN-RESPONSIVE PROTEIN IAA17"/>
    <property type="match status" value="1"/>
</dbReference>
<dbReference type="GO" id="GO:0005634">
    <property type="term" value="C:nucleus"/>
    <property type="evidence" value="ECO:0007669"/>
    <property type="project" value="UniProtKB-SubCell"/>
</dbReference>
<dbReference type="RefSeq" id="XP_010250166.1">
    <property type="nucleotide sequence ID" value="XM_010251864.2"/>
</dbReference>
<evidence type="ECO:0000256" key="4">
    <source>
        <dbReference type="ARBA" id="ARBA00023015"/>
    </source>
</evidence>
<evidence type="ECO:0000256" key="3">
    <source>
        <dbReference type="ARBA" id="ARBA00022491"/>
    </source>
</evidence>
<sequence length="235" mass="26298">MELQLGLALPSHPTADFDLKKYAYGGYGPNQLVGTEIWSHGGRSGINQNNKRSFDDTFDKSNPEIRTLPLLSWNDKPNDDDDYKGRDRGSSCFLDNKVEEEANSIVGWPPINSWRKKLHHQHQGGGVADERIHRDENACRGPNSKYVKVKMEGLAIGRKIDLSLYSSYQTLTSAVISMFGKYQSSVQGAKSGPEPTSYTLVYQDREGDWLLVGDAPWETFIGSVQRMKLIKRSGG</sequence>
<keyword evidence="4 8" id="KW-0805">Transcription regulation</keyword>
<dbReference type="eggNOG" id="ENOG502S1G8">
    <property type="taxonomic scope" value="Eukaryota"/>
</dbReference>
<dbReference type="GeneID" id="104592479"/>
<organism evidence="9 10">
    <name type="scientific">Nelumbo nucifera</name>
    <name type="common">Sacred lotus</name>
    <dbReference type="NCBI Taxonomy" id="4432"/>
    <lineage>
        <taxon>Eukaryota</taxon>
        <taxon>Viridiplantae</taxon>
        <taxon>Streptophyta</taxon>
        <taxon>Embryophyta</taxon>
        <taxon>Tracheophyta</taxon>
        <taxon>Spermatophyta</taxon>
        <taxon>Magnoliopsida</taxon>
        <taxon>Proteales</taxon>
        <taxon>Nelumbonaceae</taxon>
        <taxon>Nelumbo</taxon>
    </lineage>
</organism>
<dbReference type="Pfam" id="PF02309">
    <property type="entry name" value="AUX_IAA"/>
    <property type="match status" value="1"/>
</dbReference>
<dbReference type="STRING" id="4432.A0A1U7ZNJ0"/>
<evidence type="ECO:0000256" key="5">
    <source>
        <dbReference type="ARBA" id="ARBA00023163"/>
    </source>
</evidence>
<comment type="subcellular location">
    <subcellularLocation>
        <location evidence="1 8">Nucleus</location>
    </subcellularLocation>
</comment>
<evidence type="ECO:0000256" key="8">
    <source>
        <dbReference type="RuleBase" id="RU004549"/>
    </source>
</evidence>
<keyword evidence="9" id="KW-1185">Reference proteome</keyword>
<dbReference type="GO" id="GO:0009734">
    <property type="term" value="P:auxin-activated signaling pathway"/>
    <property type="evidence" value="ECO:0007669"/>
    <property type="project" value="UniProtKB-UniRule"/>
</dbReference>
<dbReference type="SUPFAM" id="SSF54277">
    <property type="entry name" value="CAD &amp; PB1 domains"/>
    <property type="match status" value="1"/>
</dbReference>
<dbReference type="InterPro" id="IPR053793">
    <property type="entry name" value="PB1-like"/>
</dbReference>
<evidence type="ECO:0000313" key="9">
    <source>
        <dbReference type="Proteomes" id="UP000189703"/>
    </source>
</evidence>
<gene>
    <name evidence="10" type="primary">LOC104592479</name>
</gene>